<dbReference type="RefSeq" id="WP_311570420.1">
    <property type="nucleotide sequence ID" value="NZ_JAVRFH010000001.1"/>
</dbReference>
<name>A0ABU3AF65_9ACTN</name>
<organism evidence="1 2">
    <name type="scientific">Streptomyces lancefieldiae</name>
    <dbReference type="NCBI Taxonomy" id="3075520"/>
    <lineage>
        <taxon>Bacteria</taxon>
        <taxon>Bacillati</taxon>
        <taxon>Actinomycetota</taxon>
        <taxon>Actinomycetes</taxon>
        <taxon>Kitasatosporales</taxon>
        <taxon>Streptomycetaceae</taxon>
        <taxon>Streptomyces</taxon>
    </lineage>
</organism>
<proteinExistence type="predicted"/>
<dbReference type="Proteomes" id="UP001180724">
    <property type="component" value="Unassembled WGS sequence"/>
</dbReference>
<evidence type="ECO:0000313" key="1">
    <source>
        <dbReference type="EMBL" id="MDT0608831.1"/>
    </source>
</evidence>
<keyword evidence="2" id="KW-1185">Reference proteome</keyword>
<accession>A0ABU3AF65</accession>
<sequence>MATQILPAPDSAENAGTAPLPPAAVEAIARLESAFLPVPLDVVRAVARYEAAAFRYDELAARPASSLSPAEFDAIRLSQETMTQAFVILADAGQTGMLAPLEVATSYRYAAAHCRERAEAADFDGCLAAQDEMRMCRCQLEQAGRLDLIGAA</sequence>
<evidence type="ECO:0000313" key="2">
    <source>
        <dbReference type="Proteomes" id="UP001180724"/>
    </source>
</evidence>
<dbReference type="EMBL" id="JAVRFH010000001">
    <property type="protein sequence ID" value="MDT0608831.1"/>
    <property type="molecule type" value="Genomic_DNA"/>
</dbReference>
<protein>
    <submittedName>
        <fullName evidence="1">Uncharacterized protein</fullName>
    </submittedName>
</protein>
<reference evidence="1" key="1">
    <citation type="submission" date="2024-05" db="EMBL/GenBank/DDBJ databases">
        <title>30 novel species of actinomycetes from the DSMZ collection.</title>
        <authorList>
            <person name="Nouioui I."/>
        </authorList>
    </citation>
    <scope>NUCLEOTIDE SEQUENCE</scope>
    <source>
        <strain evidence="1">DSM 40712</strain>
    </source>
</reference>
<comment type="caution">
    <text evidence="1">The sequence shown here is derived from an EMBL/GenBank/DDBJ whole genome shotgun (WGS) entry which is preliminary data.</text>
</comment>
<gene>
    <name evidence="1" type="ORF">RM812_01015</name>
</gene>